<dbReference type="SUPFAM" id="SSF51556">
    <property type="entry name" value="Metallo-dependent hydrolases"/>
    <property type="match status" value="1"/>
</dbReference>
<evidence type="ECO:0000256" key="1">
    <source>
        <dbReference type="ARBA" id="ARBA00038310"/>
    </source>
</evidence>
<evidence type="ECO:0000313" key="3">
    <source>
        <dbReference type="EMBL" id="MEQ4484122.1"/>
    </source>
</evidence>
<dbReference type="EMBL" id="JASKHM010000009">
    <property type="protein sequence ID" value="MEQ4484122.1"/>
    <property type="molecule type" value="Genomic_DNA"/>
</dbReference>
<dbReference type="Gene3D" id="3.20.20.140">
    <property type="entry name" value="Metal-dependent hydrolases"/>
    <property type="match status" value="1"/>
</dbReference>
<name>A0ABV1KVT4_9BACL</name>
<evidence type="ECO:0000313" key="4">
    <source>
        <dbReference type="Proteomes" id="UP001493487"/>
    </source>
</evidence>
<dbReference type="Pfam" id="PF04909">
    <property type="entry name" value="Amidohydro_2"/>
    <property type="match status" value="1"/>
</dbReference>
<keyword evidence="4" id="KW-1185">Reference proteome</keyword>
<dbReference type="InterPro" id="IPR052350">
    <property type="entry name" value="Metallo-dep_Lactonases"/>
</dbReference>
<dbReference type="InterPro" id="IPR006680">
    <property type="entry name" value="Amidohydro-rel"/>
</dbReference>
<organism evidence="3 4">
    <name type="scientific">Cohnella silvisoli</name>
    <dbReference type="NCBI Taxonomy" id="2873699"/>
    <lineage>
        <taxon>Bacteria</taxon>
        <taxon>Bacillati</taxon>
        <taxon>Bacillota</taxon>
        <taxon>Bacilli</taxon>
        <taxon>Bacillales</taxon>
        <taxon>Paenibacillaceae</taxon>
        <taxon>Cohnella</taxon>
    </lineage>
</organism>
<feature type="domain" description="Amidohydrolase-related" evidence="2">
    <location>
        <begin position="11"/>
        <end position="285"/>
    </location>
</feature>
<proteinExistence type="inferred from homology"/>
<protein>
    <submittedName>
        <fullName evidence="3">Amidohydrolase family protein</fullName>
    </submittedName>
</protein>
<comment type="similarity">
    <text evidence="1">Belongs to the metallo-dependent hydrolases superfamily.</text>
</comment>
<evidence type="ECO:0000259" key="2">
    <source>
        <dbReference type="Pfam" id="PF04909"/>
    </source>
</evidence>
<dbReference type="PANTHER" id="PTHR43569">
    <property type="entry name" value="AMIDOHYDROLASE"/>
    <property type="match status" value="1"/>
</dbReference>
<gene>
    <name evidence="3" type="ORF">QJS35_17125</name>
</gene>
<dbReference type="Proteomes" id="UP001493487">
    <property type="component" value="Unassembled WGS sequence"/>
</dbReference>
<accession>A0ABV1KVT4</accession>
<dbReference type="PANTHER" id="PTHR43569:SF2">
    <property type="entry name" value="AMIDOHYDROLASE-RELATED DOMAIN-CONTAINING PROTEIN"/>
    <property type="match status" value="1"/>
</dbReference>
<sequence length="287" mass="32084">MTSIGMTKQIIDAHQHFWFLQRGDYGWLTPDKEPLLYQDFMPERIKPELLQYGVAGTVVVQAAPTMEETEFLLGLCEQDETLLGVVGWLDISSKDFEHHFARFRANRRFVGIRPNFPNVPDGDWGRHPQLLHNLSILADEGFPVDLLIAPSDLFAMGRLLEQVPNLVAIVDHLASPDIANMQYGTWAIEMSVLAQFEHTVCKLSGLGTCGGGGTLRAPDVAPYVKHVVQIFGPDRLLFGSDWPVCLKAGSFGQMLEMVRDALPRELTEAQKRNIFGGNALKVYRLPV</sequence>
<dbReference type="RefSeq" id="WP_232186490.1">
    <property type="nucleotide sequence ID" value="NZ_JAIOAP010000008.1"/>
</dbReference>
<comment type="caution">
    <text evidence="3">The sequence shown here is derived from an EMBL/GenBank/DDBJ whole genome shotgun (WGS) entry which is preliminary data.</text>
</comment>
<reference evidence="3 4" key="1">
    <citation type="journal article" date="2023" name="Genome Announc.">
        <title>Pan-Genome Analyses of the Genus Cohnella and Proposal of the Novel Species Cohnella silvisoli sp. nov., Isolated from Forest Soil.</title>
        <authorList>
            <person name="Wang C."/>
            <person name="Mao L."/>
            <person name="Bao G."/>
            <person name="Zhu H."/>
        </authorList>
    </citation>
    <scope>NUCLEOTIDE SEQUENCE [LARGE SCALE GENOMIC DNA]</scope>
    <source>
        <strain evidence="3 4">NL03-T5-1</strain>
    </source>
</reference>
<dbReference type="InterPro" id="IPR032466">
    <property type="entry name" value="Metal_Hydrolase"/>
</dbReference>